<dbReference type="InterPro" id="IPR011990">
    <property type="entry name" value="TPR-like_helical_dom_sf"/>
</dbReference>
<dbReference type="InterPro" id="IPR024983">
    <property type="entry name" value="CHAT_dom"/>
</dbReference>
<evidence type="ECO:0000259" key="1">
    <source>
        <dbReference type="Pfam" id="PF12770"/>
    </source>
</evidence>
<gene>
    <name evidence="2" type="ORF">B7P33_00030</name>
</gene>
<evidence type="ECO:0000313" key="2">
    <source>
        <dbReference type="EMBL" id="PCE65730.1"/>
    </source>
</evidence>
<reference evidence="2 3" key="1">
    <citation type="submission" date="2017-04" db="EMBL/GenBank/DDBJ databases">
        <title>A new member of the family Flavobacteriaceae isolated from ascidians.</title>
        <authorList>
            <person name="Chen L."/>
        </authorList>
    </citation>
    <scope>NUCLEOTIDE SEQUENCE [LARGE SCALE GENOMIC DNA]</scope>
    <source>
        <strain evidence="2 3">HQA918</strain>
    </source>
</reference>
<proteinExistence type="predicted"/>
<dbReference type="Pfam" id="PF13424">
    <property type="entry name" value="TPR_12"/>
    <property type="match status" value="1"/>
</dbReference>
<comment type="caution">
    <text evidence="2">The sequence shown here is derived from an EMBL/GenBank/DDBJ whole genome shotgun (WGS) entry which is preliminary data.</text>
</comment>
<keyword evidence="3" id="KW-1185">Reference proteome</keyword>
<dbReference type="PANTHER" id="PTHR10098:SF108">
    <property type="entry name" value="TETRATRICOPEPTIDE REPEAT PROTEIN 28"/>
    <property type="match status" value="1"/>
</dbReference>
<dbReference type="Pfam" id="PF12770">
    <property type="entry name" value="CHAT"/>
    <property type="match status" value="1"/>
</dbReference>
<sequence>MKKTVSRFFLYGWRTNLKAWFILPPRNMTKKETIAISKKNWSSEPVKTSLQPVQFNSPLSLQPVCRLFLFAIFFGSWHTVLGQSDWLTEAESYLYTDPEKTQNITDTQWPRLWQENQWEATLTALLYANETNYYHGRLGALKSGLSRQDSLMQLMGAGLDSVPDQLYYKVFGEFHRLGYYHRLGQHEKSRKVATHLLALLKDQPQETLATDYAEFITATYATLAVGFQDEFRYNKAETHLKEALRLHTQFNHDQGTLLNTQNLLAQLYARQQKWSASNRLLTQALDYYEAVGIDQFKNSFTSCAILLTENLYKQKQTALALMHLERWKPYIKSDYKYFGALQLQHAQILLESDAYDQALTLTEPLLQLENGNSQPWKLKAQAHNLLGDYYGRKRRYKTAQEHYLNAYTIENANNPAGYKQPWNFETLNKRSQTYTKQNTETAWDSIIALGHEAVRKMEYLQKIHQADGDKAILAQQVLPLLAQSITACHQKYMKQTDRKWLESAFYFSEKSRSNILLDALQRNRATTYAGVPHDLLEKEALLKRQLTEQETPAESTSSFETKRELDSLITQLEKSYPAYHKLKYDRNTQSLMQLQQKLRPGESVLYFMVTQNSVYGMGITLDEVSWQALGADGSEDPALSEFIGLLSDPNSDLEQIRILGNRIYQSYVAPVLPEESQRIIIIPDGRLQNLPFESLYHSEKEQYLLEKAPISYTHSATLFDQLQNNTAQTNAKTLVLAPSFTTADGFSPLAHNQREAETVTENFPGQVRAGNSASLTQFKLDASNYGIIHFATHAQVNDSVPDASFLALSPTEKTHRLFIQDLYNLRIPSQLVTLSACSTEQGKQIQGEGASSLARAFFYSGTQALVSTHWQINDRSTAQIMKGFYGALAQGMPKDEALFNARTQFLSTHKFDGYAHPYFWAPFVLKGNRQPIKNEGLPDYFWKYALAGLALGTLGMLYSKRFRNSSASSTL</sequence>
<dbReference type="Proteomes" id="UP000219559">
    <property type="component" value="Unassembled WGS sequence"/>
</dbReference>
<feature type="domain" description="CHAT" evidence="1">
    <location>
        <begin position="659"/>
        <end position="928"/>
    </location>
</feature>
<dbReference type="PANTHER" id="PTHR10098">
    <property type="entry name" value="RAPSYN-RELATED"/>
    <property type="match status" value="1"/>
</dbReference>
<evidence type="ECO:0000313" key="3">
    <source>
        <dbReference type="Proteomes" id="UP000219559"/>
    </source>
</evidence>
<dbReference type="InterPro" id="IPR019734">
    <property type="entry name" value="TPR_rpt"/>
</dbReference>
<dbReference type="SMART" id="SM00028">
    <property type="entry name" value="TPR"/>
    <property type="match status" value="2"/>
</dbReference>
<dbReference type="SUPFAM" id="SSF48452">
    <property type="entry name" value="TPR-like"/>
    <property type="match status" value="1"/>
</dbReference>
<organism evidence="2 3">
    <name type="scientific">Sediminicola luteus</name>
    <dbReference type="NCBI Taxonomy" id="319238"/>
    <lineage>
        <taxon>Bacteria</taxon>
        <taxon>Pseudomonadati</taxon>
        <taxon>Bacteroidota</taxon>
        <taxon>Flavobacteriia</taxon>
        <taxon>Flavobacteriales</taxon>
        <taxon>Flavobacteriaceae</taxon>
        <taxon>Sediminicola</taxon>
    </lineage>
</organism>
<dbReference type="Gene3D" id="1.25.40.10">
    <property type="entry name" value="Tetratricopeptide repeat domain"/>
    <property type="match status" value="2"/>
</dbReference>
<dbReference type="OrthoDB" id="9771112at2"/>
<accession>A0A2A4GCN2</accession>
<protein>
    <recommendedName>
        <fullName evidence="1">CHAT domain-containing protein</fullName>
    </recommendedName>
</protein>
<dbReference type="AlphaFoldDB" id="A0A2A4GCN2"/>
<name>A0A2A4GCN2_9FLAO</name>
<dbReference type="EMBL" id="NBWU01000001">
    <property type="protein sequence ID" value="PCE65730.1"/>
    <property type="molecule type" value="Genomic_DNA"/>
</dbReference>